<keyword evidence="1 4" id="KW-0378">Hydrolase</keyword>
<dbReference type="GO" id="GO:0008236">
    <property type="term" value="F:serine-type peptidase activity"/>
    <property type="evidence" value="ECO:0007669"/>
    <property type="project" value="InterPro"/>
</dbReference>
<dbReference type="InterPro" id="IPR001375">
    <property type="entry name" value="Peptidase_S9_cat"/>
</dbReference>
<evidence type="ECO:0000259" key="3">
    <source>
        <dbReference type="Pfam" id="PF00326"/>
    </source>
</evidence>
<dbReference type="Gene3D" id="3.40.50.1820">
    <property type="entry name" value="alpha/beta hydrolase"/>
    <property type="match status" value="1"/>
</dbReference>
<feature type="chain" id="PRO_5037824104" evidence="2">
    <location>
        <begin position="22"/>
        <end position="260"/>
    </location>
</feature>
<keyword evidence="2" id="KW-0732">Signal</keyword>
<dbReference type="PANTHER" id="PTHR48081">
    <property type="entry name" value="AB HYDROLASE SUPERFAMILY PROTEIN C4A8.06C"/>
    <property type="match status" value="1"/>
</dbReference>
<evidence type="ECO:0000313" key="4">
    <source>
        <dbReference type="EMBL" id="HJG89356.1"/>
    </source>
</evidence>
<reference evidence="4" key="1">
    <citation type="journal article" date="2021" name="PeerJ">
        <title>Extensive microbial diversity within the chicken gut microbiome revealed by metagenomics and culture.</title>
        <authorList>
            <person name="Gilroy R."/>
            <person name="Ravi A."/>
            <person name="Getino M."/>
            <person name="Pursley I."/>
            <person name="Horton D.L."/>
            <person name="Alikhan N.F."/>
            <person name="Baker D."/>
            <person name="Gharbi K."/>
            <person name="Hall N."/>
            <person name="Watson M."/>
            <person name="Adriaenssens E.M."/>
            <person name="Foster-Nyarko E."/>
            <person name="Jarju S."/>
            <person name="Secka A."/>
            <person name="Antonio M."/>
            <person name="Oren A."/>
            <person name="Chaudhuri R.R."/>
            <person name="La Ragione R."/>
            <person name="Hildebrand F."/>
            <person name="Pallen M.J."/>
        </authorList>
    </citation>
    <scope>NUCLEOTIDE SEQUENCE</scope>
    <source>
        <strain evidence="4">CHK121-7720</strain>
    </source>
</reference>
<dbReference type="PROSITE" id="PS51257">
    <property type="entry name" value="PROKAR_LIPOPROTEIN"/>
    <property type="match status" value="1"/>
</dbReference>
<dbReference type="RefSeq" id="WP_273306487.1">
    <property type="nucleotide sequence ID" value="NZ_DYUD01000023.1"/>
</dbReference>
<dbReference type="SUPFAM" id="SSF53474">
    <property type="entry name" value="alpha/beta-Hydrolases"/>
    <property type="match status" value="1"/>
</dbReference>
<dbReference type="InterPro" id="IPR029058">
    <property type="entry name" value="AB_hydrolase_fold"/>
</dbReference>
<accession>A0A921MSL9</accession>
<sequence>MNVFKNFLLILAVLFSCVYMEARNQFAIDSLNCQIFLPESNVATGRAVIICPGGSYQTHAINHEGVDWAKFFNDYGVAVAVVRYDLPYGDRSRPIKNINNVIAVLRNNAADWKINPDDIGIMGSSAGGHLASTIATHPERDNILSFQILFYPVISMQAPLTHGPTHDNFLGINPGLPIEEMFSNHKQVTSSTPRAIIFFSSDDDGVPVDNGIEYYNALRRNGVEASIHIYPEGGHGWGFRSDFPYHKEMLDELKRFINNY</sequence>
<dbReference type="AlphaFoldDB" id="A0A921MSL9"/>
<dbReference type="GO" id="GO:0006508">
    <property type="term" value="P:proteolysis"/>
    <property type="evidence" value="ECO:0007669"/>
    <property type="project" value="InterPro"/>
</dbReference>
<gene>
    <name evidence="4" type="ORF">K8U91_07805</name>
</gene>
<proteinExistence type="predicted"/>
<reference evidence="4" key="2">
    <citation type="submission" date="2021-09" db="EMBL/GenBank/DDBJ databases">
        <authorList>
            <person name="Gilroy R."/>
        </authorList>
    </citation>
    <scope>NUCLEOTIDE SEQUENCE</scope>
    <source>
        <strain evidence="4">CHK121-7720</strain>
    </source>
</reference>
<protein>
    <submittedName>
        <fullName evidence="4">Alpha/beta hydrolase</fullName>
    </submittedName>
</protein>
<comment type="caution">
    <text evidence="4">The sequence shown here is derived from an EMBL/GenBank/DDBJ whole genome shotgun (WGS) entry which is preliminary data.</text>
</comment>
<dbReference type="EMBL" id="DYUD01000023">
    <property type="protein sequence ID" value="HJG89356.1"/>
    <property type="molecule type" value="Genomic_DNA"/>
</dbReference>
<organism evidence="4 5">
    <name type="scientific">Barnesiella viscericola</name>
    <dbReference type="NCBI Taxonomy" id="397865"/>
    <lineage>
        <taxon>Bacteria</taxon>
        <taxon>Pseudomonadati</taxon>
        <taxon>Bacteroidota</taxon>
        <taxon>Bacteroidia</taxon>
        <taxon>Bacteroidales</taxon>
        <taxon>Barnesiellaceae</taxon>
        <taxon>Barnesiella</taxon>
    </lineage>
</organism>
<evidence type="ECO:0000256" key="2">
    <source>
        <dbReference type="SAM" id="SignalP"/>
    </source>
</evidence>
<feature type="domain" description="Peptidase S9 prolyl oligopeptidase catalytic" evidence="3">
    <location>
        <begin position="98"/>
        <end position="240"/>
    </location>
</feature>
<feature type="signal peptide" evidence="2">
    <location>
        <begin position="1"/>
        <end position="21"/>
    </location>
</feature>
<evidence type="ECO:0000313" key="5">
    <source>
        <dbReference type="Proteomes" id="UP000757103"/>
    </source>
</evidence>
<dbReference type="PANTHER" id="PTHR48081:SF6">
    <property type="entry name" value="PEPTIDASE S9 PROLYL OLIGOPEPTIDASE CATALYTIC DOMAIN-CONTAINING PROTEIN"/>
    <property type="match status" value="1"/>
</dbReference>
<evidence type="ECO:0000256" key="1">
    <source>
        <dbReference type="ARBA" id="ARBA00022801"/>
    </source>
</evidence>
<dbReference type="InterPro" id="IPR050300">
    <property type="entry name" value="GDXG_lipolytic_enzyme"/>
</dbReference>
<dbReference type="Pfam" id="PF00326">
    <property type="entry name" value="Peptidase_S9"/>
    <property type="match status" value="1"/>
</dbReference>
<dbReference type="Proteomes" id="UP000757103">
    <property type="component" value="Unassembled WGS sequence"/>
</dbReference>
<name>A0A921MSL9_9BACT</name>